<evidence type="ECO:0000256" key="6">
    <source>
        <dbReference type="ARBA" id="ARBA00022989"/>
    </source>
</evidence>
<keyword evidence="3 10" id="KW-0808">Transferase</keyword>
<keyword evidence="7 10" id="KW-0443">Lipid metabolism</keyword>
<dbReference type="GO" id="GO:0019367">
    <property type="term" value="P:fatty acid elongation, saturated fatty acid"/>
    <property type="evidence" value="ECO:0007669"/>
    <property type="project" value="TreeGrafter"/>
</dbReference>
<proteinExistence type="inferred from homology"/>
<reference evidence="11 12" key="1">
    <citation type="journal article" date="2018" name="Nat. Ecol. Evol.">
        <title>Pezizomycetes genomes reveal the molecular basis of ectomycorrhizal truffle lifestyle.</title>
        <authorList>
            <person name="Murat C."/>
            <person name="Payen T."/>
            <person name="Noel B."/>
            <person name="Kuo A."/>
            <person name="Morin E."/>
            <person name="Chen J."/>
            <person name="Kohler A."/>
            <person name="Krizsan K."/>
            <person name="Balestrini R."/>
            <person name="Da Silva C."/>
            <person name="Montanini B."/>
            <person name="Hainaut M."/>
            <person name="Levati E."/>
            <person name="Barry K.W."/>
            <person name="Belfiori B."/>
            <person name="Cichocki N."/>
            <person name="Clum A."/>
            <person name="Dockter R.B."/>
            <person name="Fauchery L."/>
            <person name="Guy J."/>
            <person name="Iotti M."/>
            <person name="Le Tacon F."/>
            <person name="Lindquist E.A."/>
            <person name="Lipzen A."/>
            <person name="Malagnac F."/>
            <person name="Mello A."/>
            <person name="Molinier V."/>
            <person name="Miyauchi S."/>
            <person name="Poulain J."/>
            <person name="Riccioni C."/>
            <person name="Rubini A."/>
            <person name="Sitrit Y."/>
            <person name="Splivallo R."/>
            <person name="Traeger S."/>
            <person name="Wang M."/>
            <person name="Zifcakova L."/>
            <person name="Wipf D."/>
            <person name="Zambonelli A."/>
            <person name="Paolocci F."/>
            <person name="Nowrousian M."/>
            <person name="Ottonello S."/>
            <person name="Baldrian P."/>
            <person name="Spatafora J.W."/>
            <person name="Henrissat B."/>
            <person name="Nagy L.G."/>
            <person name="Aury J.M."/>
            <person name="Wincker P."/>
            <person name="Grigoriev I.V."/>
            <person name="Bonfante P."/>
            <person name="Martin F.M."/>
        </authorList>
    </citation>
    <scope>NUCLEOTIDE SEQUENCE [LARGE SCALE GENOMIC DNA]</scope>
    <source>
        <strain evidence="11 12">RN42</strain>
    </source>
</reference>
<evidence type="ECO:0000256" key="9">
    <source>
        <dbReference type="ARBA" id="ARBA00023160"/>
    </source>
</evidence>
<evidence type="ECO:0000256" key="4">
    <source>
        <dbReference type="ARBA" id="ARBA00022692"/>
    </source>
</evidence>
<evidence type="ECO:0000256" key="10">
    <source>
        <dbReference type="RuleBase" id="RU361115"/>
    </source>
</evidence>
<name>A0A3N4IKT9_ASCIM</name>
<dbReference type="EC" id="2.3.1.-" evidence="10"/>
<dbReference type="EMBL" id="ML119649">
    <property type="protein sequence ID" value="RPA86489.1"/>
    <property type="molecule type" value="Genomic_DNA"/>
</dbReference>
<dbReference type="GO" id="GO:0005789">
    <property type="term" value="C:endoplasmic reticulum membrane"/>
    <property type="evidence" value="ECO:0007669"/>
    <property type="project" value="TreeGrafter"/>
</dbReference>
<evidence type="ECO:0000256" key="8">
    <source>
        <dbReference type="ARBA" id="ARBA00023136"/>
    </source>
</evidence>
<dbReference type="GO" id="GO:0009922">
    <property type="term" value="F:fatty acid elongase activity"/>
    <property type="evidence" value="ECO:0007669"/>
    <property type="project" value="InterPro"/>
</dbReference>
<dbReference type="OrthoDB" id="10259681at2759"/>
<dbReference type="Pfam" id="PF01151">
    <property type="entry name" value="ELO"/>
    <property type="match status" value="1"/>
</dbReference>
<dbReference type="PANTHER" id="PTHR11157:SF169">
    <property type="entry name" value="ELONGATION OF FATTY ACIDS PROTEIN"/>
    <property type="match status" value="1"/>
</dbReference>
<gene>
    <name evidence="11" type="ORF">BJ508DRAFT_199404</name>
</gene>
<feature type="transmembrane region" description="Helical" evidence="10">
    <location>
        <begin position="256"/>
        <end position="278"/>
    </location>
</feature>
<evidence type="ECO:0000256" key="1">
    <source>
        <dbReference type="ARBA" id="ARBA00004141"/>
    </source>
</evidence>
<sequence>IQNFLAGPHPQTIPAAPYPASPFSISPETYEWWLQPAIPLTIATVYATSAHLANHFANGKPYAIAKTRAFKLFVLLHNLFLAVYSAWTFVGMTRAVHRSIKWDRGLPGAVDDFCNIQGDGKLWSEGLAFYGWWFYLSKFYEVIDTMVILAKGKKSSTLQTYHHTGAMLCMWAGVKYMAGPIWIFCVFNSAIHTLMYTYYFITAMRLPFPMFLKRSLTSLQITQFLVGGSAAASYLFIGLLPDGISKKHCLQTSGEVFAVILNVAYLTPLTYLFVRFFVDSYTKKGNSAKTATKNGAN</sequence>
<evidence type="ECO:0000256" key="3">
    <source>
        <dbReference type="ARBA" id="ARBA00022679"/>
    </source>
</evidence>
<dbReference type="GO" id="GO:0030148">
    <property type="term" value="P:sphingolipid biosynthetic process"/>
    <property type="evidence" value="ECO:0007669"/>
    <property type="project" value="TreeGrafter"/>
</dbReference>
<keyword evidence="4 10" id="KW-0812">Transmembrane</keyword>
<evidence type="ECO:0000313" key="11">
    <source>
        <dbReference type="EMBL" id="RPA86489.1"/>
    </source>
</evidence>
<evidence type="ECO:0000256" key="7">
    <source>
        <dbReference type="ARBA" id="ARBA00023098"/>
    </source>
</evidence>
<keyword evidence="12" id="KW-1185">Reference proteome</keyword>
<dbReference type="PANTHER" id="PTHR11157">
    <property type="entry name" value="FATTY ACID ACYL TRANSFERASE-RELATED"/>
    <property type="match status" value="1"/>
</dbReference>
<organism evidence="11 12">
    <name type="scientific">Ascobolus immersus RN42</name>
    <dbReference type="NCBI Taxonomy" id="1160509"/>
    <lineage>
        <taxon>Eukaryota</taxon>
        <taxon>Fungi</taxon>
        <taxon>Dikarya</taxon>
        <taxon>Ascomycota</taxon>
        <taxon>Pezizomycotina</taxon>
        <taxon>Pezizomycetes</taxon>
        <taxon>Pezizales</taxon>
        <taxon>Ascobolaceae</taxon>
        <taxon>Ascobolus</taxon>
    </lineage>
</organism>
<comment type="subcellular location">
    <subcellularLocation>
        <location evidence="1">Membrane</location>
        <topology evidence="1">Multi-pass membrane protein</topology>
    </subcellularLocation>
</comment>
<keyword evidence="5 10" id="KW-0276">Fatty acid metabolism</keyword>
<keyword evidence="2 10" id="KW-0444">Lipid biosynthesis</keyword>
<feature type="non-terminal residue" evidence="11">
    <location>
        <position position="1"/>
    </location>
</feature>
<feature type="transmembrane region" description="Helical" evidence="10">
    <location>
        <begin position="221"/>
        <end position="244"/>
    </location>
</feature>
<dbReference type="GO" id="GO:0042761">
    <property type="term" value="P:very long-chain fatty acid biosynthetic process"/>
    <property type="evidence" value="ECO:0007669"/>
    <property type="project" value="TreeGrafter"/>
</dbReference>
<evidence type="ECO:0000256" key="5">
    <source>
        <dbReference type="ARBA" id="ARBA00022832"/>
    </source>
</evidence>
<protein>
    <recommendedName>
        <fullName evidence="10">Elongation of fatty acids protein</fullName>
        <ecNumber evidence="10">2.3.1.-</ecNumber>
    </recommendedName>
</protein>
<comment type="catalytic activity">
    <reaction evidence="10">
        <text>an acyl-CoA + malonyl-CoA + H(+) = a 3-oxoacyl-CoA + CO2 + CoA</text>
        <dbReference type="Rhea" id="RHEA:50252"/>
        <dbReference type="ChEBI" id="CHEBI:15378"/>
        <dbReference type="ChEBI" id="CHEBI:16526"/>
        <dbReference type="ChEBI" id="CHEBI:57287"/>
        <dbReference type="ChEBI" id="CHEBI:57384"/>
        <dbReference type="ChEBI" id="CHEBI:58342"/>
        <dbReference type="ChEBI" id="CHEBI:90726"/>
    </reaction>
    <physiologicalReaction direction="left-to-right" evidence="10">
        <dbReference type="Rhea" id="RHEA:50253"/>
    </physiologicalReaction>
</comment>
<feature type="non-terminal residue" evidence="11">
    <location>
        <position position="297"/>
    </location>
</feature>
<dbReference type="Proteomes" id="UP000275078">
    <property type="component" value="Unassembled WGS sequence"/>
</dbReference>
<keyword evidence="6 10" id="KW-1133">Transmembrane helix</keyword>
<evidence type="ECO:0000256" key="2">
    <source>
        <dbReference type="ARBA" id="ARBA00022516"/>
    </source>
</evidence>
<feature type="transmembrane region" description="Helical" evidence="10">
    <location>
        <begin position="69"/>
        <end position="90"/>
    </location>
</feature>
<comment type="similarity">
    <text evidence="10">Belongs to the ELO family.</text>
</comment>
<accession>A0A3N4IKT9</accession>
<dbReference type="STRING" id="1160509.A0A3N4IKT9"/>
<feature type="transmembrane region" description="Helical" evidence="10">
    <location>
        <begin position="37"/>
        <end position="57"/>
    </location>
</feature>
<dbReference type="AlphaFoldDB" id="A0A3N4IKT9"/>
<keyword evidence="9 10" id="KW-0275">Fatty acid biosynthesis</keyword>
<feature type="transmembrane region" description="Helical" evidence="10">
    <location>
        <begin position="181"/>
        <end position="201"/>
    </location>
</feature>
<dbReference type="GO" id="GO:0034625">
    <property type="term" value="P:fatty acid elongation, monounsaturated fatty acid"/>
    <property type="evidence" value="ECO:0007669"/>
    <property type="project" value="TreeGrafter"/>
</dbReference>
<keyword evidence="8 10" id="KW-0472">Membrane</keyword>
<dbReference type="InterPro" id="IPR002076">
    <property type="entry name" value="ELO_fam"/>
</dbReference>
<evidence type="ECO:0000313" key="12">
    <source>
        <dbReference type="Proteomes" id="UP000275078"/>
    </source>
</evidence>
<dbReference type="GO" id="GO:0034626">
    <property type="term" value="P:fatty acid elongation, polyunsaturated fatty acid"/>
    <property type="evidence" value="ECO:0007669"/>
    <property type="project" value="TreeGrafter"/>
</dbReference>